<accession>A0A2J6N9G8</accession>
<evidence type="ECO:0000313" key="1">
    <source>
        <dbReference type="EMBL" id="HEW63481.1"/>
    </source>
</evidence>
<reference evidence="2 3" key="1">
    <citation type="submission" date="2018-01" db="EMBL/GenBank/DDBJ databases">
        <title>Metagenomic assembled genomes from two thermal pools in the Uzon Caldera, Kamchatka, Russia.</title>
        <authorList>
            <person name="Wilkins L."/>
            <person name="Ettinger C."/>
        </authorList>
    </citation>
    <scope>NUCLEOTIDE SEQUENCE [LARGE SCALE GENOMIC DNA]</scope>
    <source>
        <strain evidence="2">ZAV-06</strain>
    </source>
</reference>
<dbReference type="GO" id="GO:0006741">
    <property type="term" value="P:NADP+ biosynthetic process"/>
    <property type="evidence" value="ECO:0007669"/>
    <property type="project" value="InterPro"/>
</dbReference>
<organism evidence="2 3">
    <name type="scientific">Fervidicoccus fontis</name>
    <dbReference type="NCBI Taxonomy" id="683846"/>
    <lineage>
        <taxon>Archaea</taxon>
        <taxon>Thermoproteota</taxon>
        <taxon>Thermoprotei</taxon>
        <taxon>Fervidicoccales</taxon>
        <taxon>Fervidicoccaceae</taxon>
        <taxon>Fervidicoccus</taxon>
    </lineage>
</organism>
<evidence type="ECO:0000313" key="2">
    <source>
        <dbReference type="EMBL" id="PMB75959.1"/>
    </source>
</evidence>
<protein>
    <submittedName>
        <fullName evidence="2">NAD kinase</fullName>
    </submittedName>
</protein>
<dbReference type="InterPro" id="IPR016064">
    <property type="entry name" value="NAD/diacylglycerol_kinase_sf"/>
</dbReference>
<evidence type="ECO:0000313" key="3">
    <source>
        <dbReference type="Proteomes" id="UP000237153"/>
    </source>
</evidence>
<dbReference type="EMBL" id="DSFH01000004">
    <property type="protein sequence ID" value="HEW63481.1"/>
    <property type="molecule type" value="Genomic_DNA"/>
</dbReference>
<proteinExistence type="predicted"/>
<dbReference type="AlphaFoldDB" id="A0A2J6N9G8"/>
<dbReference type="PANTHER" id="PTHR40697">
    <property type="entry name" value="ACETOIN CATABOLISM PROTEIN X"/>
    <property type="match status" value="1"/>
</dbReference>
<dbReference type="Proteomes" id="UP000886076">
    <property type="component" value="Unassembled WGS sequence"/>
</dbReference>
<dbReference type="EMBL" id="PNIM01000003">
    <property type="protein sequence ID" value="PMB75959.1"/>
    <property type="molecule type" value="Genomic_DNA"/>
</dbReference>
<dbReference type="InterPro" id="IPR017438">
    <property type="entry name" value="ATP-NAD_kinase_N"/>
</dbReference>
<dbReference type="Pfam" id="PF01513">
    <property type="entry name" value="NAD_kinase"/>
    <property type="match status" value="1"/>
</dbReference>
<dbReference type="OMA" id="NPVAGMG"/>
<dbReference type="GeneID" id="12449955"/>
<dbReference type="RefSeq" id="WP_014558007.1">
    <property type="nucleotide sequence ID" value="NZ_DSFH01000004.1"/>
</dbReference>
<dbReference type="Pfam" id="PF20143">
    <property type="entry name" value="NAD_kinase_C"/>
    <property type="match status" value="1"/>
</dbReference>
<dbReference type="InterPro" id="IPR002504">
    <property type="entry name" value="NADK"/>
</dbReference>
<dbReference type="SUPFAM" id="SSF111331">
    <property type="entry name" value="NAD kinase/diacylglycerol kinase-like"/>
    <property type="match status" value="1"/>
</dbReference>
<dbReference type="GO" id="GO:0003951">
    <property type="term" value="F:NAD+ kinase activity"/>
    <property type="evidence" value="ECO:0007669"/>
    <property type="project" value="InterPro"/>
</dbReference>
<dbReference type="InterPro" id="IPR039065">
    <property type="entry name" value="AcoX-like"/>
</dbReference>
<keyword evidence="2" id="KW-0418">Kinase</keyword>
<name>A0A2J6N9G8_9CREN</name>
<dbReference type="Proteomes" id="UP000237153">
    <property type="component" value="Unassembled WGS sequence"/>
</dbReference>
<keyword evidence="2" id="KW-0808">Transferase</keyword>
<reference evidence="1" key="2">
    <citation type="journal article" date="2020" name="mSystems">
        <title>Genome- and Community-Level Interaction Insights into Carbon Utilization and Element Cycling Functions of Hydrothermarchaeota in Hydrothermal Sediment.</title>
        <authorList>
            <person name="Zhou Z."/>
            <person name="Liu Y."/>
            <person name="Xu W."/>
            <person name="Pan J."/>
            <person name="Luo Z.H."/>
            <person name="Li M."/>
        </authorList>
    </citation>
    <scope>NUCLEOTIDE SEQUENCE [LARGE SCALE GENOMIC DNA]</scope>
    <source>
        <strain evidence="1">SpSt-1261</strain>
    </source>
</reference>
<comment type="caution">
    <text evidence="2">The sequence shown here is derived from an EMBL/GenBank/DDBJ whole genome shotgun (WGS) entry which is preliminary data.</text>
</comment>
<gene>
    <name evidence="2" type="ORF">C0188_00775</name>
    <name evidence="1" type="ORF">ENO39_00245</name>
</gene>
<sequence>MKLTKIGFLANPIAGLGGALALKGSDDISWNDLGSLIGPGYKKALLFALILKERLKEKIEKVEFLVPDGMMGEDIFKRFGLSYTSVCSPNYPSTNLDTKNCAMEIKKEGAEVFFISGGDGTVYDVYTQVKTSIPIVGIPSGTKMYSSIFAKSINAAAILLEDFINENYVLEAGEILLVDENTIRENGSYRELFRGIAYTIESKNNLLHQQTKDLSYSEEESLEEIAEYVNEIVNDKVPLIIGPGRTCSKIAQKLNIKKDNVLSVAAGYKGKTYCSDCNSLQLSNFVDSLDNLDLLRIIVSPLGNSGYLFGRGNHQITGYILSKITIKNLLIVGSRNKMSRLKSLLIDIPKSNKLLTLSGYTRAIVGYEEEVVIKVELA</sequence>
<dbReference type="Gene3D" id="3.40.50.10330">
    <property type="entry name" value="Probable inorganic polyphosphate/atp-NAD kinase, domain 1"/>
    <property type="match status" value="1"/>
</dbReference>
<dbReference type="PANTHER" id="PTHR40697:SF2">
    <property type="entry name" value="ATP-NAD KINASE-RELATED"/>
    <property type="match status" value="1"/>
</dbReference>